<accession>A0ABU8F195</accession>
<proteinExistence type="predicted"/>
<dbReference type="PROSITE" id="PS51078">
    <property type="entry name" value="ICLR_ED"/>
    <property type="match status" value="1"/>
</dbReference>
<dbReference type="SUPFAM" id="SSF46785">
    <property type="entry name" value="Winged helix' DNA-binding domain"/>
    <property type="match status" value="1"/>
</dbReference>
<evidence type="ECO:0000313" key="7">
    <source>
        <dbReference type="Proteomes" id="UP001364890"/>
    </source>
</evidence>
<dbReference type="Pfam" id="PF01614">
    <property type="entry name" value="IclR_C"/>
    <property type="match status" value="1"/>
</dbReference>
<evidence type="ECO:0000313" key="6">
    <source>
        <dbReference type="EMBL" id="MEI4768783.1"/>
    </source>
</evidence>
<dbReference type="PANTHER" id="PTHR30136">
    <property type="entry name" value="HELIX-TURN-HELIX TRANSCRIPTIONAL REGULATOR, ICLR FAMILY"/>
    <property type="match status" value="1"/>
</dbReference>
<evidence type="ECO:0000256" key="1">
    <source>
        <dbReference type="ARBA" id="ARBA00023015"/>
    </source>
</evidence>
<keyword evidence="1" id="KW-0805">Transcription regulation</keyword>
<dbReference type="InterPro" id="IPR005471">
    <property type="entry name" value="Tscrpt_reg_IclR_N"/>
</dbReference>
<dbReference type="SUPFAM" id="SSF55781">
    <property type="entry name" value="GAF domain-like"/>
    <property type="match status" value="1"/>
</dbReference>
<keyword evidence="2" id="KW-0238">DNA-binding</keyword>
<protein>
    <submittedName>
        <fullName evidence="6">IclR family transcriptional regulator</fullName>
    </submittedName>
</protein>
<sequence length="257" mass="29321">MPIIQSVTRALNILELFDERTRELSIKEISNRMDLNKSTVHSLLKTLMHHGYVSQNHSTSEYHLGWKLYERGNLVTSQLDIRKLARRHLEELNSQTDKTVHLVQLMGKEAIYIDKINGNGSLVVQSRIGKRVHLHSSAVGKVLVANLTEDDFEGIFTKYDFVKKTDNSILSLEEFKLEMNRVRKEKYAIDNEENEEGIICFALPIRDYSKKVVAAVSVSTPKAVFNEEVANVNKRCLKVCATNISKELGFISDNEND</sequence>
<evidence type="ECO:0000259" key="4">
    <source>
        <dbReference type="PROSITE" id="PS51077"/>
    </source>
</evidence>
<evidence type="ECO:0000256" key="2">
    <source>
        <dbReference type="ARBA" id="ARBA00023125"/>
    </source>
</evidence>
<dbReference type="InterPro" id="IPR050707">
    <property type="entry name" value="HTH_MetabolicPath_Reg"/>
</dbReference>
<dbReference type="InterPro" id="IPR036390">
    <property type="entry name" value="WH_DNA-bd_sf"/>
</dbReference>
<dbReference type="InterPro" id="IPR029016">
    <property type="entry name" value="GAF-like_dom_sf"/>
</dbReference>
<gene>
    <name evidence="6" type="ORF">WAX74_03800</name>
</gene>
<dbReference type="PANTHER" id="PTHR30136:SF35">
    <property type="entry name" value="HTH-TYPE TRANSCRIPTIONAL REGULATOR RV1719"/>
    <property type="match status" value="1"/>
</dbReference>
<comment type="caution">
    <text evidence="6">The sequence shown here is derived from an EMBL/GenBank/DDBJ whole genome shotgun (WGS) entry which is preliminary data.</text>
</comment>
<organism evidence="6 7">
    <name type="scientific">Psychrobacillus mangrovi</name>
    <dbReference type="NCBI Taxonomy" id="3117745"/>
    <lineage>
        <taxon>Bacteria</taxon>
        <taxon>Bacillati</taxon>
        <taxon>Bacillota</taxon>
        <taxon>Bacilli</taxon>
        <taxon>Bacillales</taxon>
        <taxon>Bacillaceae</taxon>
        <taxon>Psychrobacillus</taxon>
    </lineage>
</organism>
<evidence type="ECO:0000259" key="5">
    <source>
        <dbReference type="PROSITE" id="PS51078"/>
    </source>
</evidence>
<dbReference type="EMBL" id="JBAWSY010000002">
    <property type="protein sequence ID" value="MEI4768783.1"/>
    <property type="molecule type" value="Genomic_DNA"/>
</dbReference>
<dbReference type="InterPro" id="IPR014757">
    <property type="entry name" value="Tscrpt_reg_IclR_C"/>
</dbReference>
<dbReference type="Gene3D" id="1.10.10.10">
    <property type="entry name" value="Winged helix-like DNA-binding domain superfamily/Winged helix DNA-binding domain"/>
    <property type="match status" value="1"/>
</dbReference>
<feature type="domain" description="HTH iclR-type" evidence="4">
    <location>
        <begin position="4"/>
        <end position="66"/>
    </location>
</feature>
<dbReference type="SMART" id="SM00346">
    <property type="entry name" value="HTH_ICLR"/>
    <property type="match status" value="1"/>
</dbReference>
<feature type="domain" description="IclR-ED" evidence="5">
    <location>
        <begin position="67"/>
        <end position="250"/>
    </location>
</feature>
<evidence type="ECO:0000256" key="3">
    <source>
        <dbReference type="ARBA" id="ARBA00023163"/>
    </source>
</evidence>
<dbReference type="Proteomes" id="UP001364890">
    <property type="component" value="Unassembled WGS sequence"/>
</dbReference>
<reference evidence="6 7" key="1">
    <citation type="submission" date="2024-01" db="EMBL/GenBank/DDBJ databases">
        <title>Seven novel Bacillus-like species.</title>
        <authorList>
            <person name="Liu G."/>
        </authorList>
    </citation>
    <scope>NUCLEOTIDE SEQUENCE [LARGE SCALE GENOMIC DNA]</scope>
    <source>
        <strain evidence="6 7">FJAT-51614</strain>
    </source>
</reference>
<dbReference type="PROSITE" id="PS51077">
    <property type="entry name" value="HTH_ICLR"/>
    <property type="match status" value="1"/>
</dbReference>
<name>A0ABU8F195_9BACI</name>
<dbReference type="Gene3D" id="3.30.450.40">
    <property type="match status" value="1"/>
</dbReference>
<keyword evidence="3" id="KW-0804">Transcription</keyword>
<dbReference type="Pfam" id="PF09339">
    <property type="entry name" value="HTH_IclR"/>
    <property type="match status" value="1"/>
</dbReference>
<dbReference type="RefSeq" id="WP_336496336.1">
    <property type="nucleotide sequence ID" value="NZ_JBAWSY010000002.1"/>
</dbReference>
<dbReference type="InterPro" id="IPR036388">
    <property type="entry name" value="WH-like_DNA-bd_sf"/>
</dbReference>
<keyword evidence="7" id="KW-1185">Reference proteome</keyword>